<evidence type="ECO:0000313" key="2">
    <source>
        <dbReference type="EMBL" id="KAJ1149642.1"/>
    </source>
</evidence>
<dbReference type="Proteomes" id="UP001066276">
    <property type="component" value="Chromosome 5"/>
</dbReference>
<gene>
    <name evidence="2" type="ORF">NDU88_002448</name>
</gene>
<protein>
    <submittedName>
        <fullName evidence="2">Uncharacterized protein</fullName>
    </submittedName>
</protein>
<accession>A0AAV7RDE0</accession>
<sequence>MKAACAGAAACNPEQEDGVTSPTGLLGLKGARRPAHVPKNAEKEGRRAADEEESVEEAAVWGREEGRQKRPPVKS</sequence>
<evidence type="ECO:0000256" key="1">
    <source>
        <dbReference type="SAM" id="MobiDB-lite"/>
    </source>
</evidence>
<comment type="caution">
    <text evidence="2">The sequence shown here is derived from an EMBL/GenBank/DDBJ whole genome shotgun (WGS) entry which is preliminary data.</text>
</comment>
<evidence type="ECO:0000313" key="3">
    <source>
        <dbReference type="Proteomes" id="UP001066276"/>
    </source>
</evidence>
<reference evidence="2" key="1">
    <citation type="journal article" date="2022" name="bioRxiv">
        <title>Sequencing and chromosome-scale assembly of the giantPleurodeles waltlgenome.</title>
        <authorList>
            <person name="Brown T."/>
            <person name="Elewa A."/>
            <person name="Iarovenko S."/>
            <person name="Subramanian E."/>
            <person name="Araus A.J."/>
            <person name="Petzold A."/>
            <person name="Susuki M."/>
            <person name="Suzuki K.-i.T."/>
            <person name="Hayashi T."/>
            <person name="Toyoda A."/>
            <person name="Oliveira C."/>
            <person name="Osipova E."/>
            <person name="Leigh N.D."/>
            <person name="Simon A."/>
            <person name="Yun M.H."/>
        </authorList>
    </citation>
    <scope>NUCLEOTIDE SEQUENCE</scope>
    <source>
        <strain evidence="2">20211129_DDA</strain>
        <tissue evidence="2">Liver</tissue>
    </source>
</reference>
<keyword evidence="3" id="KW-1185">Reference proteome</keyword>
<dbReference type="EMBL" id="JANPWB010000009">
    <property type="protein sequence ID" value="KAJ1149642.1"/>
    <property type="molecule type" value="Genomic_DNA"/>
</dbReference>
<feature type="compositionally biased region" description="Low complexity" evidence="1">
    <location>
        <begin position="1"/>
        <end position="11"/>
    </location>
</feature>
<dbReference type="AlphaFoldDB" id="A0AAV7RDE0"/>
<organism evidence="2 3">
    <name type="scientific">Pleurodeles waltl</name>
    <name type="common">Iberian ribbed newt</name>
    <dbReference type="NCBI Taxonomy" id="8319"/>
    <lineage>
        <taxon>Eukaryota</taxon>
        <taxon>Metazoa</taxon>
        <taxon>Chordata</taxon>
        <taxon>Craniata</taxon>
        <taxon>Vertebrata</taxon>
        <taxon>Euteleostomi</taxon>
        <taxon>Amphibia</taxon>
        <taxon>Batrachia</taxon>
        <taxon>Caudata</taxon>
        <taxon>Salamandroidea</taxon>
        <taxon>Salamandridae</taxon>
        <taxon>Pleurodelinae</taxon>
        <taxon>Pleurodeles</taxon>
    </lineage>
</organism>
<name>A0AAV7RDE0_PLEWA</name>
<feature type="region of interest" description="Disordered" evidence="1">
    <location>
        <begin position="1"/>
        <end position="75"/>
    </location>
</feature>
<feature type="compositionally biased region" description="Basic and acidic residues" evidence="1">
    <location>
        <begin position="39"/>
        <end position="49"/>
    </location>
</feature>
<proteinExistence type="predicted"/>